<dbReference type="Pfam" id="PF23670">
    <property type="entry name" value="PIGBOS1"/>
    <property type="match status" value="1"/>
</dbReference>
<evidence type="ECO:0000256" key="1">
    <source>
        <dbReference type="SAM" id="MobiDB-lite"/>
    </source>
</evidence>
<evidence type="ECO:0000256" key="2">
    <source>
        <dbReference type="SAM" id="Phobius"/>
    </source>
</evidence>
<protein>
    <submittedName>
        <fullName evidence="3">9782_t:CDS:1</fullName>
    </submittedName>
</protein>
<keyword evidence="2" id="KW-1133">Transmembrane helix</keyword>
<dbReference type="Proteomes" id="UP000789375">
    <property type="component" value="Unassembled WGS sequence"/>
</dbReference>
<feature type="region of interest" description="Disordered" evidence="1">
    <location>
        <begin position="44"/>
        <end position="68"/>
    </location>
</feature>
<keyword evidence="4" id="KW-1185">Reference proteome</keyword>
<gene>
    <name evidence="3" type="ORF">FMOSSE_LOCUS4529</name>
</gene>
<accession>A0A9N9F4Y2</accession>
<name>A0A9N9F4Y2_FUNMO</name>
<dbReference type="EMBL" id="CAJVPP010000774">
    <property type="protein sequence ID" value="CAG8510869.1"/>
    <property type="molecule type" value="Genomic_DNA"/>
</dbReference>
<dbReference type="AlphaFoldDB" id="A0A9N9F4Y2"/>
<keyword evidence="2" id="KW-0472">Membrane</keyword>
<evidence type="ECO:0000313" key="4">
    <source>
        <dbReference type="Proteomes" id="UP000789375"/>
    </source>
</evidence>
<evidence type="ECO:0000313" key="3">
    <source>
        <dbReference type="EMBL" id="CAG8510869.1"/>
    </source>
</evidence>
<keyword evidence="2" id="KW-0812">Transmembrane</keyword>
<proteinExistence type="predicted"/>
<sequence>MNSFFIRNQSVLIGAILGIGIGLYTFVPAFEQLKRETDRAYNLSKIQPENNSNIASNKEAVSESKTNT</sequence>
<reference evidence="3" key="1">
    <citation type="submission" date="2021-06" db="EMBL/GenBank/DDBJ databases">
        <authorList>
            <person name="Kallberg Y."/>
            <person name="Tangrot J."/>
            <person name="Rosling A."/>
        </authorList>
    </citation>
    <scope>NUCLEOTIDE SEQUENCE</scope>
    <source>
        <strain evidence="3">87-6 pot B 2015</strain>
    </source>
</reference>
<feature type="compositionally biased region" description="Polar residues" evidence="1">
    <location>
        <begin position="44"/>
        <end position="56"/>
    </location>
</feature>
<comment type="caution">
    <text evidence="3">The sequence shown here is derived from an EMBL/GenBank/DDBJ whole genome shotgun (WGS) entry which is preliminary data.</text>
</comment>
<dbReference type="InterPro" id="IPR057394">
    <property type="entry name" value="PIGBOS1"/>
</dbReference>
<organism evidence="3 4">
    <name type="scientific">Funneliformis mosseae</name>
    <name type="common">Endomycorrhizal fungus</name>
    <name type="synonym">Glomus mosseae</name>
    <dbReference type="NCBI Taxonomy" id="27381"/>
    <lineage>
        <taxon>Eukaryota</taxon>
        <taxon>Fungi</taxon>
        <taxon>Fungi incertae sedis</taxon>
        <taxon>Mucoromycota</taxon>
        <taxon>Glomeromycotina</taxon>
        <taxon>Glomeromycetes</taxon>
        <taxon>Glomerales</taxon>
        <taxon>Glomeraceae</taxon>
        <taxon>Funneliformis</taxon>
    </lineage>
</organism>
<feature type="transmembrane region" description="Helical" evidence="2">
    <location>
        <begin position="12"/>
        <end position="30"/>
    </location>
</feature>